<dbReference type="RefSeq" id="XP_066653208.1">
    <property type="nucleotide sequence ID" value="XM_066796537.1"/>
</dbReference>
<dbReference type="EMBL" id="JBBPEH010000009">
    <property type="protein sequence ID" value="KAK7534169.1"/>
    <property type="molecule type" value="Genomic_DNA"/>
</dbReference>
<dbReference type="Proteomes" id="UP001360953">
    <property type="component" value="Unassembled WGS sequence"/>
</dbReference>
<keyword evidence="2" id="KW-1185">Reference proteome</keyword>
<accession>A0ABR1LHI0</accession>
<protein>
    <submittedName>
        <fullName evidence="1">Uncharacterized protein</fullName>
    </submittedName>
</protein>
<comment type="caution">
    <text evidence="1">The sequence shown here is derived from an EMBL/GenBank/DDBJ whole genome shotgun (WGS) entry which is preliminary data.</text>
</comment>
<gene>
    <name evidence="1" type="ORF">J3D65DRAFT_476069</name>
</gene>
<organism evidence="1 2">
    <name type="scientific">Phyllosticta citribraziliensis</name>
    <dbReference type="NCBI Taxonomy" id="989973"/>
    <lineage>
        <taxon>Eukaryota</taxon>
        <taxon>Fungi</taxon>
        <taxon>Dikarya</taxon>
        <taxon>Ascomycota</taxon>
        <taxon>Pezizomycotina</taxon>
        <taxon>Dothideomycetes</taxon>
        <taxon>Dothideomycetes incertae sedis</taxon>
        <taxon>Botryosphaeriales</taxon>
        <taxon>Phyllostictaceae</taxon>
        <taxon>Phyllosticta</taxon>
    </lineage>
</organism>
<dbReference type="GeneID" id="92029443"/>
<reference evidence="1 2" key="1">
    <citation type="submission" date="2024-04" db="EMBL/GenBank/DDBJ databases">
        <title>Phyllosticta paracitricarpa is synonymous to the EU quarantine fungus P. citricarpa based on phylogenomic analyses.</title>
        <authorList>
            <consortium name="Lawrence Berkeley National Laboratory"/>
            <person name="Van ingen-buijs V.A."/>
            <person name="Van westerhoven A.C."/>
            <person name="Haridas S."/>
            <person name="Skiadas P."/>
            <person name="Martin F."/>
            <person name="Groenewald J.Z."/>
            <person name="Crous P.W."/>
            <person name="Seidl M.F."/>
        </authorList>
    </citation>
    <scope>NUCLEOTIDE SEQUENCE [LARGE SCALE GENOMIC DNA]</scope>
    <source>
        <strain evidence="1 2">CPC 17464</strain>
    </source>
</reference>
<name>A0ABR1LHI0_9PEZI</name>
<sequence>MMGRDVAEGAGCSYVSRQDGGAGEGDGRSLGKTALGRGGCRGRAPCSPLLDCHRVRERRRRPDPALPWLRQRQVAACVSVRPSSVAPAAGVFFAALQPALARRRVPTALERKRNAQFAGLRVTSHQARQTECRLSHRIVARLFAIRPQRCPLPVELTHGCKRTSEQ</sequence>
<proteinExistence type="predicted"/>
<evidence type="ECO:0000313" key="1">
    <source>
        <dbReference type="EMBL" id="KAK7534169.1"/>
    </source>
</evidence>
<evidence type="ECO:0000313" key="2">
    <source>
        <dbReference type="Proteomes" id="UP001360953"/>
    </source>
</evidence>